<reference evidence="1" key="1">
    <citation type="submission" date="2018-11" db="EMBL/GenBank/DDBJ databases">
        <authorList>
            <consortium name="Genoscope - CEA"/>
            <person name="William W."/>
        </authorList>
    </citation>
    <scope>NUCLEOTIDE SEQUENCE [LARGE SCALE GENOMIC DNA]</scope>
    <source>
        <strain evidence="1">T9AD</strain>
    </source>
</reference>
<proteinExistence type="predicted"/>
<dbReference type="AlphaFoldDB" id="A0A653BCA0"/>
<accession>A0A653BCA0</accession>
<protein>
    <submittedName>
        <fullName evidence="1">Uncharacterized protein</fullName>
    </submittedName>
</protein>
<gene>
    <name evidence="1" type="ORF">POT9AD_5246</name>
</gene>
<evidence type="ECO:0000313" key="1">
    <source>
        <dbReference type="EMBL" id="VDN66221.1"/>
    </source>
</evidence>
<name>A0A653BCA0_ECTOL</name>
<dbReference type="EMBL" id="LR130779">
    <property type="protein sequence ID" value="VDN66221.1"/>
    <property type="molecule type" value="Genomic_DNA"/>
</dbReference>
<sequence>MRNTTEGARTCASACTPHSTSHSPIIHLITARLRKNIGAQYRAPVAKGRPLMRVGPDPYCPLTQKIAVPTAIRIRLKIAQASMTLSAFSTSLCSLMAPPLLVLVGTAQCI</sequence>
<organism evidence="1">
    <name type="scientific">Ectopseudomonas oleovorans</name>
    <name type="common">Pseudomonas oleovorans</name>
    <dbReference type="NCBI Taxonomy" id="301"/>
    <lineage>
        <taxon>Bacteria</taxon>
        <taxon>Pseudomonadati</taxon>
        <taxon>Pseudomonadota</taxon>
        <taxon>Gammaproteobacteria</taxon>
        <taxon>Pseudomonadales</taxon>
        <taxon>Pseudomonadaceae</taxon>
        <taxon>Ectopseudomonas</taxon>
    </lineage>
</organism>